<feature type="region of interest" description="Disordered" evidence="8">
    <location>
        <begin position="26"/>
        <end position="45"/>
    </location>
</feature>
<dbReference type="CDD" id="cd08504">
    <property type="entry name" value="PBP2_OppA"/>
    <property type="match status" value="1"/>
</dbReference>
<dbReference type="PANTHER" id="PTHR30290:SF10">
    <property type="entry name" value="PERIPLASMIC OLIGOPEPTIDE-BINDING PROTEIN-RELATED"/>
    <property type="match status" value="1"/>
</dbReference>
<evidence type="ECO:0000256" key="9">
    <source>
        <dbReference type="SAM" id="SignalP"/>
    </source>
</evidence>
<accession>A0A3D8Q3E7</accession>
<evidence type="ECO:0000256" key="7">
    <source>
        <dbReference type="ARBA" id="ARBA00023288"/>
    </source>
</evidence>
<dbReference type="InterPro" id="IPR023765">
    <property type="entry name" value="SBP_5_CS"/>
</dbReference>
<reference evidence="12" key="1">
    <citation type="submission" date="2017-11" db="EMBL/GenBank/DDBJ databases">
        <authorList>
            <person name="Zhu W."/>
        </authorList>
    </citation>
    <scope>NUCLEOTIDE SEQUENCE [LARGE SCALE GENOMIC DNA]</scope>
    <source>
        <strain evidence="12">CAU 1183</strain>
    </source>
</reference>
<evidence type="ECO:0000256" key="8">
    <source>
        <dbReference type="SAM" id="MobiDB-lite"/>
    </source>
</evidence>
<dbReference type="Pfam" id="PF00496">
    <property type="entry name" value="SBP_bac_5"/>
    <property type="match status" value="1"/>
</dbReference>
<keyword evidence="12" id="KW-1185">Reference proteome</keyword>
<keyword evidence="6" id="KW-0564">Palmitate</keyword>
<dbReference type="GO" id="GO:0015833">
    <property type="term" value="P:peptide transport"/>
    <property type="evidence" value="ECO:0007669"/>
    <property type="project" value="UniProtKB-KW"/>
</dbReference>
<dbReference type="InterPro" id="IPR039424">
    <property type="entry name" value="SBP_5"/>
</dbReference>
<sequence length="563" mass="61776">MKLKNWALLLAFGLILSVLAACGGGSSEKPSDNAGKGTEGTATEGENVLNFVNGDTIPSMDPSLATDEYGFQFLGTTMEGLYRLGENAQIQEGIAIDHTVSDDGLTWTFNLREDAKWSNGDPVTANDFVYAWQRAVNPDTGSEYGPYMMNGVIKNATAISTGEAPVEDLGVKADGDYTLVVELENPTAYFESLTTFGTFLPLNQKFVEEQGDKFATSSDTLLANGPFILKDWESTSNSWNLVKNDDYWDADTVQLDKMTYEVVKKPQTGVDLYEAGTVDRAPLSSDLVDQYATHEDYTVEPQTAMYFLKMNETRNEALANTNIRAAISRAFDKEAIVNEILNNGSLVANGILPSDFSRMPEDSPEAGTDFREVNGDLVTYDVDAALEYWNKGLEELGTDAVELELLGDDGESAKVMGEYLSNQLSTTLPGLTVTLKNVPFKQRLDLDSNMDYDLLISGWGPDYLDPYTFLNLFLTDGDNNKMGYSNPKYDELINATTTELATDNAARYENFLEAEKVLFEDAAIAPIYQKAVAQLVSPKVQGVIVNPFGATYEYKWASVGSAE</sequence>
<evidence type="ECO:0000256" key="5">
    <source>
        <dbReference type="ARBA" id="ARBA00022856"/>
    </source>
</evidence>
<feature type="signal peptide" evidence="9">
    <location>
        <begin position="1"/>
        <end position="20"/>
    </location>
</feature>
<comment type="subcellular location">
    <subcellularLocation>
        <location evidence="1">Cell membrane</location>
        <topology evidence="1">Lipid-anchor</topology>
    </subcellularLocation>
</comment>
<evidence type="ECO:0000313" key="12">
    <source>
        <dbReference type="Proteomes" id="UP000257143"/>
    </source>
</evidence>
<dbReference type="InterPro" id="IPR030678">
    <property type="entry name" value="Peptide/Ni-bd"/>
</dbReference>
<keyword evidence="5" id="KW-0653">Protein transport</keyword>
<keyword evidence="7" id="KW-0449">Lipoprotein</keyword>
<evidence type="ECO:0000256" key="3">
    <source>
        <dbReference type="ARBA" id="ARBA00022448"/>
    </source>
</evidence>
<dbReference type="GO" id="GO:0030288">
    <property type="term" value="C:outer membrane-bounded periplasmic space"/>
    <property type="evidence" value="ECO:0007669"/>
    <property type="project" value="UniProtKB-ARBA"/>
</dbReference>
<dbReference type="Gene3D" id="3.10.105.10">
    <property type="entry name" value="Dipeptide-binding Protein, Domain 3"/>
    <property type="match status" value="1"/>
</dbReference>
<protein>
    <submittedName>
        <fullName evidence="11">Peptide ABC transporter substrate-binding protein</fullName>
    </submittedName>
</protein>
<dbReference type="PROSITE" id="PS01040">
    <property type="entry name" value="SBP_BACTERIAL_5"/>
    <property type="match status" value="1"/>
</dbReference>
<dbReference type="FunFam" id="3.10.105.10:FF:000001">
    <property type="entry name" value="Oligopeptide ABC transporter, oligopeptide-binding protein"/>
    <property type="match status" value="1"/>
</dbReference>
<dbReference type="EMBL" id="PIOC01000001">
    <property type="protein sequence ID" value="RDW22361.1"/>
    <property type="molecule type" value="Genomic_DNA"/>
</dbReference>
<dbReference type="Gene3D" id="3.90.76.10">
    <property type="entry name" value="Dipeptide-binding Protein, Domain 1"/>
    <property type="match status" value="1"/>
</dbReference>
<dbReference type="OrthoDB" id="9801912at2"/>
<organism evidence="11 12">
    <name type="scientific">Oceanobacillus arenosus</name>
    <dbReference type="NCBI Taxonomy" id="1229153"/>
    <lineage>
        <taxon>Bacteria</taxon>
        <taxon>Bacillati</taxon>
        <taxon>Bacillota</taxon>
        <taxon>Bacilli</taxon>
        <taxon>Bacillales</taxon>
        <taxon>Bacillaceae</taxon>
        <taxon>Oceanobacillus</taxon>
    </lineage>
</organism>
<dbReference type="Proteomes" id="UP000257143">
    <property type="component" value="Unassembled WGS sequence"/>
</dbReference>
<keyword evidence="4 9" id="KW-0732">Signal</keyword>
<dbReference type="Gene3D" id="3.40.190.10">
    <property type="entry name" value="Periplasmic binding protein-like II"/>
    <property type="match status" value="1"/>
</dbReference>
<comment type="similarity">
    <text evidence="2">Belongs to the bacterial solute-binding protein 5 family.</text>
</comment>
<dbReference type="FunFam" id="3.90.76.10:FF:000001">
    <property type="entry name" value="Oligopeptide ABC transporter substrate-binding protein"/>
    <property type="match status" value="1"/>
</dbReference>
<dbReference type="PANTHER" id="PTHR30290">
    <property type="entry name" value="PERIPLASMIC BINDING COMPONENT OF ABC TRANSPORTER"/>
    <property type="match status" value="1"/>
</dbReference>
<dbReference type="GO" id="GO:1904680">
    <property type="term" value="F:peptide transmembrane transporter activity"/>
    <property type="evidence" value="ECO:0007669"/>
    <property type="project" value="TreeGrafter"/>
</dbReference>
<dbReference type="AlphaFoldDB" id="A0A3D8Q3E7"/>
<evidence type="ECO:0000256" key="1">
    <source>
        <dbReference type="ARBA" id="ARBA00004193"/>
    </source>
</evidence>
<evidence type="ECO:0000256" key="4">
    <source>
        <dbReference type="ARBA" id="ARBA00022729"/>
    </source>
</evidence>
<name>A0A3D8Q3E7_9BACI</name>
<gene>
    <name evidence="11" type="ORF">CWR48_01250</name>
</gene>
<keyword evidence="3" id="KW-0813">Transport</keyword>
<comment type="caution">
    <text evidence="11">The sequence shown here is derived from an EMBL/GenBank/DDBJ whole genome shotgun (WGS) entry which is preliminary data.</text>
</comment>
<dbReference type="InterPro" id="IPR000914">
    <property type="entry name" value="SBP_5_dom"/>
</dbReference>
<evidence type="ECO:0000256" key="6">
    <source>
        <dbReference type="ARBA" id="ARBA00023139"/>
    </source>
</evidence>
<keyword evidence="5" id="KW-0571">Peptide transport</keyword>
<dbReference type="SUPFAM" id="SSF53850">
    <property type="entry name" value="Periplasmic binding protein-like II"/>
    <property type="match status" value="1"/>
</dbReference>
<dbReference type="RefSeq" id="WP_115771219.1">
    <property type="nucleotide sequence ID" value="NZ_PIOC01000001.1"/>
</dbReference>
<dbReference type="GO" id="GO:0043190">
    <property type="term" value="C:ATP-binding cassette (ABC) transporter complex"/>
    <property type="evidence" value="ECO:0007669"/>
    <property type="project" value="InterPro"/>
</dbReference>
<dbReference type="PIRSF" id="PIRSF002741">
    <property type="entry name" value="MppA"/>
    <property type="match status" value="1"/>
</dbReference>
<proteinExistence type="inferred from homology"/>
<feature type="domain" description="Solute-binding protein family 5" evidence="10">
    <location>
        <begin position="90"/>
        <end position="480"/>
    </location>
</feature>
<evidence type="ECO:0000313" key="11">
    <source>
        <dbReference type="EMBL" id="RDW22361.1"/>
    </source>
</evidence>
<feature type="chain" id="PRO_5038357511" evidence="9">
    <location>
        <begin position="21"/>
        <end position="563"/>
    </location>
</feature>
<dbReference type="PROSITE" id="PS51257">
    <property type="entry name" value="PROKAR_LIPOPROTEIN"/>
    <property type="match status" value="1"/>
</dbReference>
<evidence type="ECO:0000259" key="10">
    <source>
        <dbReference type="Pfam" id="PF00496"/>
    </source>
</evidence>
<evidence type="ECO:0000256" key="2">
    <source>
        <dbReference type="ARBA" id="ARBA00005695"/>
    </source>
</evidence>